<dbReference type="Pfam" id="PF01381">
    <property type="entry name" value="HTH_3"/>
    <property type="match status" value="1"/>
</dbReference>
<dbReference type="Gene3D" id="1.10.260.40">
    <property type="entry name" value="lambda repressor-like DNA-binding domains"/>
    <property type="match status" value="1"/>
</dbReference>
<proteinExistence type="predicted"/>
<sequence length="143" mass="15150">MEQMINKDLVKKLRNERSWSQDQLATISGLSIRTIQRIESEGTSSLESKRALAAAFDINVSNLDINTTAAGTLASIHRGHKFGLAGATLGLLSAYIGISISFASGHITSGEAGIYYGGLGAFYGICCAVIAVLSKRYHTNAAL</sequence>
<dbReference type="RefSeq" id="WP_300484001.1">
    <property type="nucleotide sequence ID" value="NZ_JAUOES010000005.1"/>
</dbReference>
<dbReference type="SUPFAM" id="SSF47413">
    <property type="entry name" value="lambda repressor-like DNA-binding domains"/>
    <property type="match status" value="1"/>
</dbReference>
<keyword evidence="1" id="KW-1133">Transmembrane helix</keyword>
<feature type="transmembrane region" description="Helical" evidence="1">
    <location>
        <begin position="82"/>
        <end position="102"/>
    </location>
</feature>
<dbReference type="EMBL" id="JAUOES010000005">
    <property type="protein sequence ID" value="MDT3279799.1"/>
    <property type="molecule type" value="Genomic_DNA"/>
</dbReference>
<feature type="domain" description="HTH cro/C1-type" evidence="2">
    <location>
        <begin position="10"/>
        <end position="63"/>
    </location>
</feature>
<keyword evidence="1" id="KW-0472">Membrane</keyword>
<evidence type="ECO:0000313" key="4">
    <source>
        <dbReference type="Proteomes" id="UP001249505"/>
    </source>
</evidence>
<name>A0ABU3FWR1_9GAMM</name>
<comment type="caution">
    <text evidence="3">The sequence shown here is derived from an EMBL/GenBank/DDBJ whole genome shotgun (WGS) entry which is preliminary data.</text>
</comment>
<keyword evidence="4" id="KW-1185">Reference proteome</keyword>
<feature type="transmembrane region" description="Helical" evidence="1">
    <location>
        <begin position="114"/>
        <end position="133"/>
    </location>
</feature>
<evidence type="ECO:0000313" key="3">
    <source>
        <dbReference type="EMBL" id="MDT3279799.1"/>
    </source>
</evidence>
<dbReference type="InterPro" id="IPR010982">
    <property type="entry name" value="Lambda_DNA-bd_dom_sf"/>
</dbReference>
<dbReference type="CDD" id="cd00093">
    <property type="entry name" value="HTH_XRE"/>
    <property type="match status" value="1"/>
</dbReference>
<dbReference type="InterPro" id="IPR001387">
    <property type="entry name" value="Cro/C1-type_HTH"/>
</dbReference>
<gene>
    <name evidence="3" type="ORF">Q4Q50_05750</name>
</gene>
<accession>A0ABU3FWR1</accession>
<evidence type="ECO:0000259" key="2">
    <source>
        <dbReference type="PROSITE" id="PS50943"/>
    </source>
</evidence>
<dbReference type="PROSITE" id="PS50943">
    <property type="entry name" value="HTH_CROC1"/>
    <property type="match status" value="1"/>
</dbReference>
<protein>
    <submittedName>
        <fullName evidence="3">Helix-turn-helix transcriptional regulator</fullName>
    </submittedName>
</protein>
<organism evidence="3 4">
    <name type="scientific">Shewanella scandinavica</name>
    <dbReference type="NCBI Taxonomy" id="3063538"/>
    <lineage>
        <taxon>Bacteria</taxon>
        <taxon>Pseudomonadati</taxon>
        <taxon>Pseudomonadota</taxon>
        <taxon>Gammaproteobacteria</taxon>
        <taxon>Alteromonadales</taxon>
        <taxon>Shewanellaceae</taxon>
        <taxon>Shewanella</taxon>
    </lineage>
</organism>
<dbReference type="SMART" id="SM00530">
    <property type="entry name" value="HTH_XRE"/>
    <property type="match status" value="1"/>
</dbReference>
<evidence type="ECO:0000256" key="1">
    <source>
        <dbReference type="SAM" id="Phobius"/>
    </source>
</evidence>
<dbReference type="Proteomes" id="UP001249505">
    <property type="component" value="Unassembled WGS sequence"/>
</dbReference>
<reference evidence="3 4" key="1">
    <citation type="submission" date="2023-07" db="EMBL/GenBank/DDBJ databases">
        <title>Novel Shewanella species isolated from Baltic Sea sediments.</title>
        <authorList>
            <person name="Martin-Rodriguez A.J."/>
        </authorList>
    </citation>
    <scope>NUCLEOTIDE SEQUENCE [LARGE SCALE GENOMIC DNA]</scope>
    <source>
        <strain evidence="3 4">SP2S1-2</strain>
    </source>
</reference>
<keyword evidence="1" id="KW-0812">Transmembrane</keyword>